<keyword evidence="3" id="KW-1185">Reference proteome</keyword>
<organism evidence="2 3">
    <name type="scientific">Triparma strigata</name>
    <dbReference type="NCBI Taxonomy" id="1606541"/>
    <lineage>
        <taxon>Eukaryota</taxon>
        <taxon>Sar</taxon>
        <taxon>Stramenopiles</taxon>
        <taxon>Ochrophyta</taxon>
        <taxon>Bolidophyceae</taxon>
        <taxon>Parmales</taxon>
        <taxon>Triparmaceae</taxon>
        <taxon>Triparma</taxon>
    </lineage>
</organism>
<dbReference type="AlphaFoldDB" id="A0A9W7AYJ9"/>
<keyword evidence="1" id="KW-0812">Transmembrane</keyword>
<dbReference type="EMBL" id="BRXY01000245">
    <property type="protein sequence ID" value="GMH80429.1"/>
    <property type="molecule type" value="Genomic_DNA"/>
</dbReference>
<dbReference type="OrthoDB" id="10451905at2759"/>
<name>A0A9W7AYJ9_9STRA</name>
<gene>
    <name evidence="2" type="ORF">TrST_g12307</name>
</gene>
<protein>
    <submittedName>
        <fullName evidence="2">Uncharacterized protein</fullName>
    </submittedName>
</protein>
<feature type="transmembrane region" description="Helical" evidence="1">
    <location>
        <begin position="75"/>
        <end position="96"/>
    </location>
</feature>
<evidence type="ECO:0000313" key="2">
    <source>
        <dbReference type="EMBL" id="GMH80429.1"/>
    </source>
</evidence>
<reference evidence="3" key="1">
    <citation type="journal article" date="2023" name="Commun. Biol.">
        <title>Genome analysis of Parmales, the sister group of diatoms, reveals the evolutionary specialization of diatoms from phago-mixotrophs to photoautotrophs.</title>
        <authorList>
            <person name="Ban H."/>
            <person name="Sato S."/>
            <person name="Yoshikawa S."/>
            <person name="Yamada K."/>
            <person name="Nakamura Y."/>
            <person name="Ichinomiya M."/>
            <person name="Sato N."/>
            <person name="Blanc-Mathieu R."/>
            <person name="Endo H."/>
            <person name="Kuwata A."/>
            <person name="Ogata H."/>
        </authorList>
    </citation>
    <scope>NUCLEOTIDE SEQUENCE [LARGE SCALE GENOMIC DNA]</scope>
    <source>
        <strain evidence="3">NIES 3701</strain>
    </source>
</reference>
<accession>A0A9W7AYJ9</accession>
<sequence length="161" mass="18258">MHVITLLITVGFLVKFRKQFKRIYDFPTPAISGFTFPVVCNAKGGERLGNFWIQYVNAQSYSPRIISCINLYIKILKLLAVISVTTVTITYMYYILSWCDIILPNTAYATPKRKGSLVVAGKRNRRTGSESNFWVWSRTLSPSVGFEPTPKKGGRTVFAFD</sequence>
<proteinExistence type="predicted"/>
<evidence type="ECO:0000313" key="3">
    <source>
        <dbReference type="Proteomes" id="UP001165085"/>
    </source>
</evidence>
<dbReference type="Proteomes" id="UP001165085">
    <property type="component" value="Unassembled WGS sequence"/>
</dbReference>
<evidence type="ECO:0000256" key="1">
    <source>
        <dbReference type="SAM" id="Phobius"/>
    </source>
</evidence>
<comment type="caution">
    <text evidence="2">The sequence shown here is derived from an EMBL/GenBank/DDBJ whole genome shotgun (WGS) entry which is preliminary data.</text>
</comment>
<keyword evidence="1" id="KW-1133">Transmembrane helix</keyword>
<keyword evidence="1" id="KW-0472">Membrane</keyword>